<accession>A0ABQ7VV62</accession>
<sequence>MDTPPPGLHLCQQKYVSNLLKRDQMEFCSSVATPASFSTKLSSLDDQPFHDQTLFRSIVGALHYLAFTRPDIAYSVDKVS</sequence>
<protein>
    <recommendedName>
        <fullName evidence="3">Mitochondrial protein</fullName>
    </recommendedName>
</protein>
<keyword evidence="2" id="KW-1185">Reference proteome</keyword>
<evidence type="ECO:0000313" key="1">
    <source>
        <dbReference type="EMBL" id="KAH0771733.1"/>
    </source>
</evidence>
<organism evidence="1 2">
    <name type="scientific">Solanum tuberosum</name>
    <name type="common">Potato</name>
    <dbReference type="NCBI Taxonomy" id="4113"/>
    <lineage>
        <taxon>Eukaryota</taxon>
        <taxon>Viridiplantae</taxon>
        <taxon>Streptophyta</taxon>
        <taxon>Embryophyta</taxon>
        <taxon>Tracheophyta</taxon>
        <taxon>Spermatophyta</taxon>
        <taxon>Magnoliopsida</taxon>
        <taxon>eudicotyledons</taxon>
        <taxon>Gunneridae</taxon>
        <taxon>Pentapetalae</taxon>
        <taxon>asterids</taxon>
        <taxon>lamiids</taxon>
        <taxon>Solanales</taxon>
        <taxon>Solanaceae</taxon>
        <taxon>Solanoideae</taxon>
        <taxon>Solaneae</taxon>
        <taxon>Solanum</taxon>
    </lineage>
</organism>
<proteinExistence type="predicted"/>
<dbReference type="Proteomes" id="UP000826656">
    <property type="component" value="Unassembled WGS sequence"/>
</dbReference>
<gene>
    <name evidence="1" type="ORF">KY290_015714</name>
</gene>
<evidence type="ECO:0000313" key="2">
    <source>
        <dbReference type="Proteomes" id="UP000826656"/>
    </source>
</evidence>
<evidence type="ECO:0008006" key="3">
    <source>
        <dbReference type="Google" id="ProtNLM"/>
    </source>
</evidence>
<reference evidence="1 2" key="1">
    <citation type="journal article" date="2021" name="bioRxiv">
        <title>Chromosome-scale and haplotype-resolved genome assembly of a tetraploid potato cultivar.</title>
        <authorList>
            <person name="Sun H."/>
            <person name="Jiao W.-B."/>
            <person name="Krause K."/>
            <person name="Campoy J.A."/>
            <person name="Goel M."/>
            <person name="Folz-Donahue K."/>
            <person name="Kukat C."/>
            <person name="Huettel B."/>
            <person name="Schneeberger K."/>
        </authorList>
    </citation>
    <scope>NUCLEOTIDE SEQUENCE [LARGE SCALE GENOMIC DNA]</scope>
    <source>
        <strain evidence="1">SolTubOtavaFocal</strain>
        <tissue evidence="1">Leaves</tissue>
    </source>
</reference>
<name>A0ABQ7VV62_SOLTU</name>
<dbReference type="EMBL" id="JAIVGD010000011">
    <property type="protein sequence ID" value="KAH0771733.1"/>
    <property type="molecule type" value="Genomic_DNA"/>
</dbReference>
<comment type="caution">
    <text evidence="1">The sequence shown here is derived from an EMBL/GenBank/DDBJ whole genome shotgun (WGS) entry which is preliminary data.</text>
</comment>